<evidence type="ECO:0000256" key="2">
    <source>
        <dbReference type="ARBA" id="ARBA00005811"/>
    </source>
</evidence>
<dbReference type="GO" id="GO:0022857">
    <property type="term" value="F:transmembrane transporter activity"/>
    <property type="evidence" value="ECO:0007669"/>
    <property type="project" value="InterPro"/>
</dbReference>
<keyword evidence="9" id="KW-1185">Reference proteome</keyword>
<dbReference type="Proteomes" id="UP000184396">
    <property type="component" value="Unassembled WGS sequence"/>
</dbReference>
<dbReference type="GO" id="GO:0005886">
    <property type="term" value="C:plasma membrane"/>
    <property type="evidence" value="ECO:0007669"/>
    <property type="project" value="UniProtKB-SubCell"/>
</dbReference>
<organism evidence="8 9">
    <name type="scientific">Algibacter luteus</name>
    <dbReference type="NCBI Taxonomy" id="1178825"/>
    <lineage>
        <taxon>Bacteria</taxon>
        <taxon>Pseudomonadati</taxon>
        <taxon>Bacteroidota</taxon>
        <taxon>Flavobacteriia</taxon>
        <taxon>Flavobacteriales</taxon>
        <taxon>Flavobacteriaceae</taxon>
        <taxon>Algibacter</taxon>
    </lineage>
</organism>
<evidence type="ECO:0000313" key="9">
    <source>
        <dbReference type="Proteomes" id="UP000184396"/>
    </source>
</evidence>
<accession>A0A1M6GXF2</accession>
<reference evidence="8 9" key="1">
    <citation type="submission" date="2016-11" db="EMBL/GenBank/DDBJ databases">
        <authorList>
            <person name="Jaros S."/>
            <person name="Januszkiewicz K."/>
            <person name="Wedrychowicz H."/>
        </authorList>
    </citation>
    <scope>NUCLEOTIDE SEQUENCE [LARGE SCALE GENOMIC DNA]</scope>
    <source>
        <strain evidence="8 9">CGMCC 1.12213</strain>
    </source>
</reference>
<dbReference type="PANTHER" id="PTHR30558">
    <property type="entry name" value="EXBD MEMBRANE COMPONENT OF PMF-DRIVEN MACROMOLECULE IMPORT SYSTEM"/>
    <property type="match status" value="1"/>
</dbReference>
<keyword evidence="6" id="KW-0472">Membrane</keyword>
<dbReference type="GO" id="GO:0015031">
    <property type="term" value="P:protein transport"/>
    <property type="evidence" value="ECO:0007669"/>
    <property type="project" value="UniProtKB-KW"/>
</dbReference>
<gene>
    <name evidence="8" type="ORF">SAMN05216261_2939</name>
</gene>
<keyword evidence="4 7" id="KW-0812">Transmembrane</keyword>
<evidence type="ECO:0000313" key="8">
    <source>
        <dbReference type="EMBL" id="SHJ14626.1"/>
    </source>
</evidence>
<evidence type="ECO:0000256" key="6">
    <source>
        <dbReference type="ARBA" id="ARBA00023136"/>
    </source>
</evidence>
<name>A0A1M6GXF2_9FLAO</name>
<proteinExistence type="inferred from homology"/>
<protein>
    <submittedName>
        <fullName evidence="8">Biopolymer transport protein ExbD</fullName>
    </submittedName>
</protein>
<dbReference type="eggNOG" id="COG0848">
    <property type="taxonomic scope" value="Bacteria"/>
</dbReference>
<dbReference type="InterPro" id="IPR003400">
    <property type="entry name" value="ExbD"/>
</dbReference>
<dbReference type="AlphaFoldDB" id="A0A1M6GXF2"/>
<comment type="similarity">
    <text evidence="2 7">Belongs to the ExbD/TolR family.</text>
</comment>
<dbReference type="RefSeq" id="WP_019388566.1">
    <property type="nucleotide sequence ID" value="NZ_ALIH01000015.1"/>
</dbReference>
<keyword evidence="3" id="KW-1003">Cell membrane</keyword>
<evidence type="ECO:0000256" key="5">
    <source>
        <dbReference type="ARBA" id="ARBA00022989"/>
    </source>
</evidence>
<comment type="subcellular location">
    <subcellularLocation>
        <location evidence="1">Cell membrane</location>
        <topology evidence="1">Single-pass membrane protein</topology>
    </subcellularLocation>
    <subcellularLocation>
        <location evidence="7">Cell membrane</location>
        <topology evidence="7">Single-pass type II membrane protein</topology>
    </subcellularLocation>
</comment>
<dbReference type="EMBL" id="FQYK01000010">
    <property type="protein sequence ID" value="SHJ14626.1"/>
    <property type="molecule type" value="Genomic_DNA"/>
</dbReference>
<dbReference type="STRING" id="1178825.SAMN05216261_2939"/>
<sequence>MRHSKLVPEVNAGSMADIAFLLLIFFLVTATISSDEGINRLLPRECPPGMDCSSDINERNILRILVNNSDDIMIENQIVSIENLKDLTKIFLDNNGDGSCNYCQGLKNSTLSDNPKTAVVSLQNGQRTTYKTYVAVQNELTKAYYELRKDYSMKVFRKPADKLTKTELQQVKEAYPFILSEAETK</sequence>
<evidence type="ECO:0000256" key="1">
    <source>
        <dbReference type="ARBA" id="ARBA00004162"/>
    </source>
</evidence>
<keyword evidence="5" id="KW-1133">Transmembrane helix</keyword>
<dbReference type="OrthoDB" id="9801500at2"/>
<evidence type="ECO:0000256" key="4">
    <source>
        <dbReference type="ARBA" id="ARBA00022692"/>
    </source>
</evidence>
<dbReference type="PANTHER" id="PTHR30558:SF3">
    <property type="entry name" value="BIOPOLYMER TRANSPORT PROTEIN EXBD-RELATED"/>
    <property type="match status" value="1"/>
</dbReference>
<keyword evidence="7" id="KW-0813">Transport</keyword>
<evidence type="ECO:0000256" key="3">
    <source>
        <dbReference type="ARBA" id="ARBA00022475"/>
    </source>
</evidence>
<evidence type="ECO:0000256" key="7">
    <source>
        <dbReference type="RuleBase" id="RU003879"/>
    </source>
</evidence>
<dbReference type="Pfam" id="PF02472">
    <property type="entry name" value="ExbD"/>
    <property type="match status" value="1"/>
</dbReference>
<keyword evidence="7" id="KW-0653">Protein transport</keyword>